<comment type="caution">
    <text evidence="2">The sequence shown here is derived from an EMBL/GenBank/DDBJ whole genome shotgun (WGS) entry which is preliminary data.</text>
</comment>
<sequence length="30" mass="3122">MTSAGFIAIGIAIGVLGTLTTLHFMNKSKK</sequence>
<dbReference type="EMBL" id="AGWJ02000006">
    <property type="protein sequence ID" value="EHO85168.1"/>
    <property type="molecule type" value="Genomic_DNA"/>
</dbReference>
<evidence type="ECO:0000256" key="1">
    <source>
        <dbReference type="SAM" id="Phobius"/>
    </source>
</evidence>
<organism evidence="2 3">
    <name type="scientific">Fusobacterium ulcerans 12-1B</name>
    <dbReference type="NCBI Taxonomy" id="457404"/>
    <lineage>
        <taxon>Bacteria</taxon>
        <taxon>Fusobacteriati</taxon>
        <taxon>Fusobacteriota</taxon>
        <taxon>Fusobacteriia</taxon>
        <taxon>Fusobacteriales</taxon>
        <taxon>Fusobacteriaceae</taxon>
        <taxon>Fusobacterium</taxon>
    </lineage>
</organism>
<protein>
    <submittedName>
        <fullName evidence="2">Uncharacterized protein</fullName>
    </submittedName>
</protein>
<evidence type="ECO:0000313" key="2">
    <source>
        <dbReference type="EMBL" id="EHO85168.1"/>
    </source>
</evidence>
<name>H1PNU9_9FUSO</name>
<keyword evidence="1" id="KW-0812">Transmembrane</keyword>
<keyword evidence="1" id="KW-0472">Membrane</keyword>
<dbReference type="AlphaFoldDB" id="H1PNU9"/>
<reference evidence="2 3" key="1">
    <citation type="submission" date="2012-07" db="EMBL/GenBank/DDBJ databases">
        <title>The Genome Sequence of Fusobacterium ulcerans 12_1B.</title>
        <authorList>
            <consortium name="The Broad Institute Genome Sequencing Platform"/>
            <person name="Earl A."/>
            <person name="Ward D."/>
            <person name="Feldgarden M."/>
            <person name="Gevers D."/>
            <person name="Strauss J."/>
            <person name="Ambrose C.E."/>
            <person name="Allen-Vercoe E."/>
            <person name="Walker B."/>
            <person name="Young S.K."/>
            <person name="Zeng Q."/>
            <person name="Gargeya S."/>
            <person name="Fitzgerald M."/>
            <person name="Haas B."/>
            <person name="Abouelleil A."/>
            <person name="Alvarado L."/>
            <person name="Arachchi H.M."/>
            <person name="Berlin A.M."/>
            <person name="Chapman S.B."/>
            <person name="Goldberg J."/>
            <person name="Griggs A."/>
            <person name="Gujja S."/>
            <person name="Hansen M."/>
            <person name="Howarth C."/>
            <person name="Imamovic A."/>
            <person name="Larimer J."/>
            <person name="McCowen C."/>
            <person name="Montmayeur A."/>
            <person name="Murphy C."/>
            <person name="Neiman D."/>
            <person name="Pearson M."/>
            <person name="Priest M."/>
            <person name="Roberts A."/>
            <person name="Saif S."/>
            <person name="Shea T."/>
            <person name="Sisk P."/>
            <person name="Sykes S."/>
            <person name="Wortman J."/>
            <person name="Nusbaum C."/>
            <person name="Birren B."/>
        </authorList>
    </citation>
    <scope>NUCLEOTIDE SEQUENCE [LARGE SCALE GENOMIC DNA]</scope>
    <source>
        <strain evidence="2 3">12_1B</strain>
    </source>
</reference>
<evidence type="ECO:0000313" key="3">
    <source>
        <dbReference type="Proteomes" id="UP000003233"/>
    </source>
</evidence>
<dbReference type="Proteomes" id="UP000003233">
    <property type="component" value="Unassembled WGS sequence"/>
</dbReference>
<accession>H1PNU9</accession>
<keyword evidence="1" id="KW-1133">Transmembrane helix</keyword>
<dbReference type="BioCyc" id="FSP457404-HMP:GTSQ-93-MONOMER"/>
<feature type="transmembrane region" description="Helical" evidence="1">
    <location>
        <begin position="6"/>
        <end position="25"/>
    </location>
</feature>
<dbReference type="HOGENOM" id="CLU_3403726_0_0_0"/>
<keyword evidence="3" id="KW-1185">Reference proteome</keyword>
<gene>
    <name evidence="2" type="ORF">HMPREF0402_00092</name>
</gene>
<proteinExistence type="predicted"/>